<feature type="transmembrane region" description="Helical" evidence="7">
    <location>
        <begin position="58"/>
        <end position="77"/>
    </location>
</feature>
<keyword evidence="2" id="KW-0813">Transport</keyword>
<comment type="subcellular location">
    <subcellularLocation>
        <location evidence="1">Membrane</location>
        <topology evidence="1">Multi-pass membrane protein</topology>
    </subcellularLocation>
</comment>
<feature type="region of interest" description="Disordered" evidence="6">
    <location>
        <begin position="554"/>
        <end position="579"/>
    </location>
</feature>
<feature type="transmembrane region" description="Helical" evidence="7">
    <location>
        <begin position="503"/>
        <end position="521"/>
    </location>
</feature>
<dbReference type="FunFam" id="1.20.1740.10:FF:000046">
    <property type="entry name" value="Amino-acid permease, putative"/>
    <property type="match status" value="1"/>
</dbReference>
<sequence length="579" mass="63789">MSQDEELKAVKSHVHVDDLNITSIFSNQNVTINVDHEVDSDEAMILALGYKQEFKREFSLWSVFSVSFSVLGLLPSIASCFDYSQLVIGISPISWIVAMVFICSVAFSMAEVSSAFPTSAGTPYAVSQLTPPKYSALFTWLTCFSNWLCQITAAPSVNYSVASMILALKSMNSKDYTPTNGHIYALTLGLQISHMIISSLPTKWNARINTMSTITNMIFLIIVFVVILAGNNRQDHYEGISKFNSNSIAWSLENQTAWPTGIAMLQSFLGAIWAMSGYDSPFHLSEECSNASVAVPRAIVMTATCGGIIGWLFMIAISYTIVSIDQVAADPQGLGQPFVTYLCQIMDTKLVNFATSLSIISGFFMGCSCMLAASRVTFAYSRDGLFPLSKYWKRVNKTTRTPVNAVLFNFFLGQLLLLLIFAGSTAIGAIFSVGAISGFVSFTMPTLFKITYAHNKFKPGPWSLGILSRPIGFVSVAFVLVMIPILCFPYVSGKDLTNDEMNWTVVVYFGPMLLAFISFIIDAHKWYKGPKTNIEEDELMYGPGPVEVYDGVEEKNNSKSDASETNVKEENQNSLNNEQ</sequence>
<evidence type="ECO:0000256" key="3">
    <source>
        <dbReference type="ARBA" id="ARBA00022692"/>
    </source>
</evidence>
<accession>G8YRC8</accession>
<dbReference type="Pfam" id="PF13520">
    <property type="entry name" value="AA_permease_2"/>
    <property type="match status" value="1"/>
</dbReference>
<dbReference type="OMA" id="AFFWTWP"/>
<name>G8YRC8_PICSO</name>
<evidence type="ECO:0000313" key="8">
    <source>
        <dbReference type="EMBL" id="CCE78115.1"/>
    </source>
</evidence>
<gene>
    <name evidence="8" type="primary">Piso0_000729</name>
    <name evidence="8" type="ORF">GNLVRS01_PISO0C02774g</name>
</gene>
<evidence type="ECO:0000256" key="2">
    <source>
        <dbReference type="ARBA" id="ARBA00022448"/>
    </source>
</evidence>
<evidence type="ECO:0000313" key="9">
    <source>
        <dbReference type="Proteomes" id="UP000005222"/>
    </source>
</evidence>
<feature type="compositionally biased region" description="Basic and acidic residues" evidence="6">
    <location>
        <begin position="554"/>
        <end position="571"/>
    </location>
</feature>
<feature type="transmembrane region" description="Helical" evidence="7">
    <location>
        <begin position="401"/>
        <end position="421"/>
    </location>
</feature>
<dbReference type="PIRSF" id="PIRSF006060">
    <property type="entry name" value="AA_transporter"/>
    <property type="match status" value="1"/>
</dbReference>
<keyword evidence="9" id="KW-1185">Reference proteome</keyword>
<feature type="transmembrane region" description="Helical" evidence="7">
    <location>
        <begin position="427"/>
        <end position="450"/>
    </location>
</feature>
<feature type="transmembrane region" description="Helical" evidence="7">
    <location>
        <begin position="299"/>
        <end position="322"/>
    </location>
</feature>
<reference evidence="8 9" key="1">
    <citation type="journal article" date="2012" name="G3 (Bethesda)">
        <title>Pichia sorbitophila, an interspecies yeast hybrid reveals early steps of genome resolution following polyploidization.</title>
        <authorList>
            <person name="Leh Louis V."/>
            <person name="Despons L."/>
            <person name="Friedrich A."/>
            <person name="Martin T."/>
            <person name="Durrens P."/>
            <person name="Casaregola S."/>
            <person name="Neuveglise C."/>
            <person name="Fairhead C."/>
            <person name="Marck C."/>
            <person name="Cruz J.A."/>
            <person name="Straub M.L."/>
            <person name="Kugler V."/>
            <person name="Sacerdot C."/>
            <person name="Uzunov Z."/>
            <person name="Thierry A."/>
            <person name="Weiss S."/>
            <person name="Bleykasten C."/>
            <person name="De Montigny J."/>
            <person name="Jacques N."/>
            <person name="Jung P."/>
            <person name="Lemaire M."/>
            <person name="Mallet S."/>
            <person name="Morel G."/>
            <person name="Richard G.F."/>
            <person name="Sarkar A."/>
            <person name="Savel G."/>
            <person name="Schacherer J."/>
            <person name="Seret M.L."/>
            <person name="Talla E."/>
            <person name="Samson G."/>
            <person name="Jubin C."/>
            <person name="Poulain J."/>
            <person name="Vacherie B."/>
            <person name="Barbe V."/>
            <person name="Pelletier E."/>
            <person name="Sherman D.J."/>
            <person name="Westhof E."/>
            <person name="Weissenbach J."/>
            <person name="Baret P.V."/>
            <person name="Wincker P."/>
            <person name="Gaillardin C."/>
            <person name="Dujon B."/>
            <person name="Souciet J.L."/>
        </authorList>
    </citation>
    <scope>NUCLEOTIDE SEQUENCE [LARGE SCALE GENOMIC DNA]</scope>
    <source>
        <strain evidence="9">ATCC MYA-4447 / BCRC 22081 / CBS 7064 / NBRC 10061 / NRRL Y-12695</strain>
    </source>
</reference>
<feature type="transmembrane region" description="Helical" evidence="7">
    <location>
        <begin position="213"/>
        <end position="230"/>
    </location>
</feature>
<dbReference type="AlphaFoldDB" id="G8YRC8"/>
<dbReference type="OrthoDB" id="4476201at2759"/>
<keyword evidence="4 7" id="KW-1133">Transmembrane helix</keyword>
<dbReference type="GO" id="GO:0015101">
    <property type="term" value="F:organic cation transmembrane transporter activity"/>
    <property type="evidence" value="ECO:0007669"/>
    <property type="project" value="UniProtKB-ARBA"/>
</dbReference>
<organism evidence="8 9">
    <name type="scientific">Pichia sorbitophila (strain ATCC MYA-4447 / BCRC 22081 / CBS 7064 / NBRC 10061 / NRRL Y-12695)</name>
    <name type="common">Hybrid yeast</name>
    <dbReference type="NCBI Taxonomy" id="559304"/>
    <lineage>
        <taxon>Eukaryota</taxon>
        <taxon>Fungi</taxon>
        <taxon>Dikarya</taxon>
        <taxon>Ascomycota</taxon>
        <taxon>Saccharomycotina</taxon>
        <taxon>Pichiomycetes</taxon>
        <taxon>Debaryomycetaceae</taxon>
        <taxon>Millerozyma</taxon>
    </lineage>
</organism>
<dbReference type="PANTHER" id="PTHR45649">
    <property type="entry name" value="AMINO-ACID PERMEASE BAT1"/>
    <property type="match status" value="1"/>
</dbReference>
<evidence type="ECO:0000256" key="6">
    <source>
        <dbReference type="SAM" id="MobiDB-lite"/>
    </source>
</evidence>
<protein>
    <submittedName>
        <fullName evidence="8">Piso0_000729 protein</fullName>
    </submittedName>
</protein>
<feature type="transmembrane region" description="Helical" evidence="7">
    <location>
        <begin position="359"/>
        <end position="380"/>
    </location>
</feature>
<dbReference type="EMBL" id="FO082057">
    <property type="protein sequence ID" value="CCE78115.1"/>
    <property type="molecule type" value="Genomic_DNA"/>
</dbReference>
<keyword evidence="3 7" id="KW-0812">Transmembrane</keyword>
<evidence type="ECO:0000256" key="1">
    <source>
        <dbReference type="ARBA" id="ARBA00004141"/>
    </source>
</evidence>
<feature type="transmembrane region" description="Helical" evidence="7">
    <location>
        <begin position="83"/>
        <end position="107"/>
    </location>
</feature>
<evidence type="ECO:0000256" key="7">
    <source>
        <dbReference type="SAM" id="Phobius"/>
    </source>
</evidence>
<feature type="transmembrane region" description="Helical" evidence="7">
    <location>
        <begin position="471"/>
        <end position="491"/>
    </location>
</feature>
<dbReference type="InParanoid" id="G8YRC8"/>
<dbReference type="PANTHER" id="PTHR45649:SF29">
    <property type="entry name" value="AMINO ACID TRANSPORTER (EUROFUNG)"/>
    <property type="match status" value="1"/>
</dbReference>
<dbReference type="eggNOG" id="KOG1289">
    <property type="taxonomic scope" value="Eukaryota"/>
</dbReference>
<dbReference type="STRING" id="559304.G8YRC8"/>
<proteinExistence type="predicted"/>
<dbReference type="GO" id="GO:0016020">
    <property type="term" value="C:membrane"/>
    <property type="evidence" value="ECO:0007669"/>
    <property type="project" value="UniProtKB-SubCell"/>
</dbReference>
<dbReference type="HOGENOM" id="CLU_004495_0_3_1"/>
<dbReference type="Gene3D" id="1.20.1740.10">
    <property type="entry name" value="Amino acid/polyamine transporter I"/>
    <property type="match status" value="1"/>
</dbReference>
<evidence type="ECO:0000256" key="4">
    <source>
        <dbReference type="ARBA" id="ARBA00022989"/>
    </source>
</evidence>
<keyword evidence="5 7" id="KW-0472">Membrane</keyword>
<evidence type="ECO:0000256" key="5">
    <source>
        <dbReference type="ARBA" id="ARBA00023136"/>
    </source>
</evidence>
<dbReference type="Proteomes" id="UP000005222">
    <property type="component" value="Chromosome C"/>
</dbReference>
<feature type="transmembrane region" description="Helical" evidence="7">
    <location>
        <begin position="181"/>
        <end position="201"/>
    </location>
</feature>
<dbReference type="InterPro" id="IPR002293">
    <property type="entry name" value="AA/rel_permease1"/>
</dbReference>